<organism evidence="8 9">
    <name type="scientific">Streptomyces lannensis</name>
    <dbReference type="NCBI Taxonomy" id="766498"/>
    <lineage>
        <taxon>Bacteria</taxon>
        <taxon>Bacillati</taxon>
        <taxon>Actinomycetota</taxon>
        <taxon>Actinomycetes</taxon>
        <taxon>Kitasatosporales</taxon>
        <taxon>Streptomycetaceae</taxon>
        <taxon>Streptomyces</taxon>
    </lineage>
</organism>
<reference evidence="9" key="1">
    <citation type="journal article" date="2019" name="Int. J. Syst. Evol. Microbiol.">
        <title>The Global Catalogue of Microorganisms (GCM) 10K type strain sequencing project: providing services to taxonomists for standard genome sequencing and annotation.</title>
        <authorList>
            <consortium name="The Broad Institute Genomics Platform"/>
            <consortium name="The Broad Institute Genome Sequencing Center for Infectious Disease"/>
            <person name="Wu L."/>
            <person name="Ma J."/>
        </authorList>
    </citation>
    <scope>NUCLEOTIDE SEQUENCE [LARGE SCALE GENOMIC DNA]</scope>
    <source>
        <strain evidence="9">JCM 16578</strain>
    </source>
</reference>
<keyword evidence="4" id="KW-0731">Sigma factor</keyword>
<gene>
    <name evidence="8" type="primary">sigJ_1</name>
    <name evidence="8" type="ORF">GCM10022207_26660</name>
</gene>
<evidence type="ECO:0000256" key="5">
    <source>
        <dbReference type="ARBA" id="ARBA00023163"/>
    </source>
</evidence>
<dbReference type="NCBIfam" id="TIGR02937">
    <property type="entry name" value="sigma70-ECF"/>
    <property type="match status" value="1"/>
</dbReference>
<dbReference type="PANTHER" id="PTHR30173:SF43">
    <property type="entry name" value="ECF RNA POLYMERASE SIGMA FACTOR SIGI-RELATED"/>
    <property type="match status" value="1"/>
</dbReference>
<dbReference type="InterPro" id="IPR052704">
    <property type="entry name" value="ECF_Sigma-70_Domain"/>
</dbReference>
<dbReference type="InterPro" id="IPR013324">
    <property type="entry name" value="RNA_pol_sigma_r3/r4-like"/>
</dbReference>
<dbReference type="InterPro" id="IPR007627">
    <property type="entry name" value="RNA_pol_sigma70_r2"/>
</dbReference>
<dbReference type="Pfam" id="PF04542">
    <property type="entry name" value="Sigma70_r2"/>
    <property type="match status" value="1"/>
</dbReference>
<dbReference type="Gene3D" id="3.10.450.50">
    <property type="match status" value="1"/>
</dbReference>
<dbReference type="RefSeq" id="WP_345548086.1">
    <property type="nucleotide sequence ID" value="NZ_BAAAZA010000006.1"/>
</dbReference>
<sequence>MRGKDAGQLSPGSNPTLHDQPMLMALAFRMLGSTHDAEDVVQEAYARWYTMSAAARADIRSPSAWLVRVAGRICLDHLRSAQVRREKYTGQWLPEPLPDSAAWSSVPTSDHTGDPADRVALDESVTMGMLVLLEALTPAQRVSFVLHDVFKVPYAEIGTIVGRSTESCRALAAAARRSITSARRNEADLQEYRQLVREFKRACRTGELDSLIRLLDPQVTARADGGGHVRAAPRPIHGSDKAARYLIGVCRREPTLTVALMTVENAGHRPALVCRVDGVVTAVVSLQVVASRITDVWIIRNPDKLTSWA</sequence>
<dbReference type="InterPro" id="IPR032710">
    <property type="entry name" value="NTF2-like_dom_sf"/>
</dbReference>
<accession>A0ABP7K1V5</accession>
<evidence type="ECO:0000313" key="9">
    <source>
        <dbReference type="Proteomes" id="UP001501563"/>
    </source>
</evidence>
<feature type="domain" description="RNA polymerase sigma factor 70 region 4 type 2" evidence="7">
    <location>
        <begin position="131"/>
        <end position="178"/>
    </location>
</feature>
<dbReference type="PANTHER" id="PTHR30173">
    <property type="entry name" value="SIGMA 19 FACTOR"/>
    <property type="match status" value="1"/>
</dbReference>
<dbReference type="EMBL" id="BAAAZA010000006">
    <property type="protein sequence ID" value="GAA3861564.1"/>
    <property type="molecule type" value="Genomic_DNA"/>
</dbReference>
<comment type="subunit">
    <text evidence="2">Interacts transiently with the RNA polymerase catalytic core formed by RpoA, RpoB, RpoC and RpoZ (2 alpha, 1 beta, 1 beta' and 1 omega subunit) to form the RNA polymerase holoenzyme that can initiate transcription.</text>
</comment>
<comment type="caution">
    <text evidence="8">The sequence shown here is derived from an EMBL/GenBank/DDBJ whole genome shotgun (WGS) entry which is preliminary data.</text>
</comment>
<evidence type="ECO:0000259" key="7">
    <source>
        <dbReference type="Pfam" id="PF08281"/>
    </source>
</evidence>
<keyword evidence="5" id="KW-0804">Transcription</keyword>
<dbReference type="Gene3D" id="1.10.1740.10">
    <property type="match status" value="1"/>
</dbReference>
<proteinExistence type="inferred from homology"/>
<dbReference type="SUPFAM" id="SSF54427">
    <property type="entry name" value="NTF2-like"/>
    <property type="match status" value="1"/>
</dbReference>
<evidence type="ECO:0000256" key="3">
    <source>
        <dbReference type="ARBA" id="ARBA00023015"/>
    </source>
</evidence>
<protein>
    <submittedName>
        <fullName evidence="8">RNA polymerase sigma factor SigJ</fullName>
    </submittedName>
</protein>
<dbReference type="SUPFAM" id="SSF88659">
    <property type="entry name" value="Sigma3 and sigma4 domains of RNA polymerase sigma factors"/>
    <property type="match status" value="1"/>
</dbReference>
<dbReference type="InterPro" id="IPR014284">
    <property type="entry name" value="RNA_pol_sigma-70_dom"/>
</dbReference>
<name>A0ABP7K1V5_9ACTN</name>
<comment type="similarity">
    <text evidence="1">Belongs to the sigma-70 factor family. ECF subfamily.</text>
</comment>
<feature type="domain" description="RNA polymerase sigma-70 region 2" evidence="6">
    <location>
        <begin position="20"/>
        <end position="82"/>
    </location>
</feature>
<evidence type="ECO:0000259" key="6">
    <source>
        <dbReference type="Pfam" id="PF04542"/>
    </source>
</evidence>
<evidence type="ECO:0000256" key="4">
    <source>
        <dbReference type="ARBA" id="ARBA00023082"/>
    </source>
</evidence>
<evidence type="ECO:0000256" key="1">
    <source>
        <dbReference type="ARBA" id="ARBA00010641"/>
    </source>
</evidence>
<dbReference type="Gene3D" id="1.10.10.10">
    <property type="entry name" value="Winged helix-like DNA-binding domain superfamily/Winged helix DNA-binding domain"/>
    <property type="match status" value="1"/>
</dbReference>
<dbReference type="InterPro" id="IPR013325">
    <property type="entry name" value="RNA_pol_sigma_r2"/>
</dbReference>
<keyword evidence="3" id="KW-0805">Transcription regulation</keyword>
<evidence type="ECO:0000313" key="8">
    <source>
        <dbReference type="EMBL" id="GAA3861564.1"/>
    </source>
</evidence>
<dbReference type="Proteomes" id="UP001501563">
    <property type="component" value="Unassembled WGS sequence"/>
</dbReference>
<dbReference type="InterPro" id="IPR013249">
    <property type="entry name" value="RNA_pol_sigma70_r4_t2"/>
</dbReference>
<dbReference type="SUPFAM" id="SSF88946">
    <property type="entry name" value="Sigma2 domain of RNA polymerase sigma factors"/>
    <property type="match status" value="1"/>
</dbReference>
<dbReference type="InterPro" id="IPR036388">
    <property type="entry name" value="WH-like_DNA-bd_sf"/>
</dbReference>
<dbReference type="NCBIfam" id="NF007214">
    <property type="entry name" value="PRK09636.1"/>
    <property type="match status" value="1"/>
</dbReference>
<keyword evidence="9" id="KW-1185">Reference proteome</keyword>
<dbReference type="Pfam" id="PF08281">
    <property type="entry name" value="Sigma70_r4_2"/>
    <property type="match status" value="1"/>
</dbReference>
<evidence type="ECO:0000256" key="2">
    <source>
        <dbReference type="ARBA" id="ARBA00011344"/>
    </source>
</evidence>